<dbReference type="GeneID" id="97178237"/>
<sequence length="284" mass="33041">MLNYVERLEQTLVEEFYQLYDHYQDDGIYACSLVFDEFLLLDDLAISTECSIFKDPEDQRQYLAEQDRWNVPKWRYRAQAAPDSGLIPFKTLLADYFKTQHSFGHPLLAQQKQLHTTHLDLLLQTFKQAKYRLSEAYGLDLGNILFFLSLPNQAEFERRSALELNPESALLQNFLASRHAQPFSEISKRLKLSQNDKDILIDLEQMLVMEPYDYLQVAQDAHLLTLESYFIDSNIYIQKLIQHIAAMASEPDGSCALSREDIQQRLQQFSANSTISPDLAFIQR</sequence>
<dbReference type="EMBL" id="PHRG01000007">
    <property type="protein sequence ID" value="PJO74640.1"/>
    <property type="molecule type" value="Genomic_DNA"/>
</dbReference>
<accession>A0A2H9YPU6</accession>
<evidence type="ECO:0000313" key="2">
    <source>
        <dbReference type="Proteomes" id="UP000243446"/>
    </source>
</evidence>
<comment type="caution">
    <text evidence="1">The sequence shown here is derived from an EMBL/GenBank/DDBJ whole genome shotgun (WGS) entry which is preliminary data.</text>
</comment>
<dbReference type="Proteomes" id="UP000243446">
    <property type="component" value="Unassembled WGS sequence"/>
</dbReference>
<reference evidence="1 2" key="1">
    <citation type="submission" date="2017-11" db="EMBL/GenBank/DDBJ databases">
        <title>Revising the taxonomy of the Acinetobacter lwoffii group: the description of Acinetobacter pseudolwoffii sp. nov. and emended description of Acinetobacter lwoffii.</title>
        <authorList>
            <person name="Nemec A."/>
            <person name="Radolfova-Krizova L."/>
        </authorList>
    </citation>
    <scope>NUCLEOTIDE SEQUENCE [LARGE SCALE GENOMIC DNA]</scope>
    <source>
        <strain evidence="1 2">ANC 5044</strain>
    </source>
</reference>
<protein>
    <recommendedName>
        <fullName evidence="3">DUF4303 domain-containing protein</fullName>
    </recommendedName>
</protein>
<proteinExistence type="predicted"/>
<dbReference type="RefSeq" id="WP_100535409.1">
    <property type="nucleotide sequence ID" value="NZ_CBDBYO010000023.1"/>
</dbReference>
<name>A0A2H9YPU6_9GAMM</name>
<evidence type="ECO:0000313" key="1">
    <source>
        <dbReference type="EMBL" id="PJO74640.1"/>
    </source>
</evidence>
<organism evidence="1 2">
    <name type="scientific">Acinetobacter pseudolwoffii</name>
    <dbReference type="NCBI Taxonomy" id="2053287"/>
    <lineage>
        <taxon>Bacteria</taxon>
        <taxon>Pseudomonadati</taxon>
        <taxon>Pseudomonadota</taxon>
        <taxon>Gammaproteobacteria</taxon>
        <taxon>Moraxellales</taxon>
        <taxon>Moraxellaceae</taxon>
        <taxon>Acinetobacter</taxon>
    </lineage>
</organism>
<dbReference type="AlphaFoldDB" id="A0A2H9YPU6"/>
<evidence type="ECO:0008006" key="3">
    <source>
        <dbReference type="Google" id="ProtNLM"/>
    </source>
</evidence>
<gene>
    <name evidence="1" type="ORF">CWI32_12240</name>
</gene>